<dbReference type="EMBL" id="MLYV02000850">
    <property type="protein sequence ID" value="PSR76306.1"/>
    <property type="molecule type" value="Genomic_DNA"/>
</dbReference>
<feature type="region of interest" description="Disordered" evidence="1">
    <location>
        <begin position="18"/>
        <end position="59"/>
    </location>
</feature>
<proteinExistence type="predicted"/>
<dbReference type="Proteomes" id="UP000186601">
    <property type="component" value="Unassembled WGS sequence"/>
</dbReference>
<protein>
    <submittedName>
        <fullName evidence="2">Uncharacterized protein</fullName>
    </submittedName>
</protein>
<gene>
    <name evidence="2" type="ORF">PHLCEN_2v8538</name>
</gene>
<dbReference type="GO" id="GO:0061640">
    <property type="term" value="P:cytoskeleton-dependent cytokinesis"/>
    <property type="evidence" value="ECO:0007669"/>
    <property type="project" value="InterPro"/>
</dbReference>
<keyword evidence="3" id="KW-1185">Reference proteome</keyword>
<dbReference type="PANTHER" id="PTHR28360">
    <property type="entry name" value="DYNACTIN SUBUNIT 3"/>
    <property type="match status" value="1"/>
</dbReference>
<reference evidence="2 3" key="1">
    <citation type="submission" date="2018-02" db="EMBL/GenBank/DDBJ databases">
        <title>Genome sequence of the basidiomycete white-rot fungus Phlebia centrifuga.</title>
        <authorList>
            <person name="Granchi Z."/>
            <person name="Peng M."/>
            <person name="de Vries R.P."/>
            <person name="Hilden K."/>
            <person name="Makela M.R."/>
            <person name="Grigoriev I."/>
            <person name="Riley R."/>
        </authorList>
    </citation>
    <scope>NUCLEOTIDE SEQUENCE [LARGE SCALE GENOMIC DNA]</scope>
    <source>
        <strain evidence="2 3">FBCC195</strain>
    </source>
</reference>
<dbReference type="Pfam" id="PF07426">
    <property type="entry name" value="Dynactin_p22"/>
    <property type="match status" value="1"/>
</dbReference>
<organism evidence="2 3">
    <name type="scientific">Hermanssonia centrifuga</name>
    <dbReference type="NCBI Taxonomy" id="98765"/>
    <lineage>
        <taxon>Eukaryota</taxon>
        <taxon>Fungi</taxon>
        <taxon>Dikarya</taxon>
        <taxon>Basidiomycota</taxon>
        <taxon>Agaricomycotina</taxon>
        <taxon>Agaricomycetes</taxon>
        <taxon>Polyporales</taxon>
        <taxon>Meruliaceae</taxon>
        <taxon>Hermanssonia</taxon>
    </lineage>
</organism>
<dbReference type="PANTHER" id="PTHR28360:SF1">
    <property type="entry name" value="DYNACTIN SUBUNIT 3"/>
    <property type="match status" value="1"/>
</dbReference>
<evidence type="ECO:0000313" key="2">
    <source>
        <dbReference type="EMBL" id="PSR76306.1"/>
    </source>
</evidence>
<dbReference type="STRING" id="98765.A0A2R6NTB6"/>
<comment type="caution">
    <text evidence="2">The sequence shown here is derived from an EMBL/GenBank/DDBJ whole genome shotgun (WGS) entry which is preliminary data.</text>
</comment>
<evidence type="ECO:0000313" key="3">
    <source>
        <dbReference type="Proteomes" id="UP000186601"/>
    </source>
</evidence>
<name>A0A2R6NTB6_9APHY</name>
<accession>A0A2R6NTB6</accession>
<dbReference type="GO" id="GO:0005869">
    <property type="term" value="C:dynactin complex"/>
    <property type="evidence" value="ECO:0007669"/>
    <property type="project" value="InterPro"/>
</dbReference>
<evidence type="ECO:0000256" key="1">
    <source>
        <dbReference type="SAM" id="MobiDB-lite"/>
    </source>
</evidence>
<sequence>MSHIGSVFLGDVQRHQRILSTPPSSPPPATSPHSFSSFQDPLDSPETMESHLKPDTPSISPEVSLDLRIRWLETLLFGAKQDAQERRTPDPKNKASLVRRVEELQRKLSAIVQSSDGLKRFMDHYEQHAHLLTPTFALSGSLPADVPTYDNMTPAELEAFLAEMEPDIRAADRDLREIEILEKKDVTGAGKLPEYETLQPRLDALFTAHTEDLEKASELEKRIAKLMDRYATNVDTLSELFVAWDESLRDSEVQVAKLERDHDERKRLGYA</sequence>
<dbReference type="OrthoDB" id="16729at2759"/>
<dbReference type="InterPro" id="IPR009991">
    <property type="entry name" value="DCTN3"/>
</dbReference>
<dbReference type="AlphaFoldDB" id="A0A2R6NTB6"/>